<name>V6F8T0_MAGGM</name>
<evidence type="ECO:0000256" key="2">
    <source>
        <dbReference type="SAM" id="SignalP"/>
    </source>
</evidence>
<sequence length="136" mass="14365">MRVYKLILPALVLLALPAHAAPIRCGDDGEGGACVWGRVEGYDGGSVQIRGLTVHVAGIVVPPRRDLCQNKTTKSTFDCAKPARKRMGELLSKGVACDILECGRRHHPWPLRGGRGRSGTSAGGGRGGAGRQERAV</sequence>
<dbReference type="STRING" id="1430440.MGMSRv2__3866"/>
<reference evidence="3 4" key="1">
    <citation type="journal article" date="2014" name="Genome Announc.">
        <title>Complete genome sequence of Magnetospirillum gryphiswaldense MSR-1.</title>
        <authorList>
            <person name="Wang X."/>
            <person name="Wang Q."/>
            <person name="Zhang W."/>
            <person name="Wang Y."/>
            <person name="Li L."/>
            <person name="Wen T."/>
            <person name="Zhang T."/>
            <person name="Zhang Y."/>
            <person name="Xu J."/>
            <person name="Hu J."/>
            <person name="Li S."/>
            <person name="Liu L."/>
            <person name="Liu J."/>
            <person name="Jiang W."/>
            <person name="Tian J."/>
            <person name="Li Y."/>
            <person name="Schuler D."/>
            <person name="Wang L."/>
            <person name="Li J."/>
        </authorList>
    </citation>
    <scope>NUCLEOTIDE SEQUENCE [LARGE SCALE GENOMIC DNA]</scope>
    <source>
        <strain evidence="4">DSM 6361 / JCM 21280 / NBRC 15271 / MSR-1</strain>
    </source>
</reference>
<organism evidence="3 4">
    <name type="scientific">Magnetospirillum gryphiswaldense (strain DSM 6361 / JCM 21280 / NBRC 15271 / MSR-1)</name>
    <dbReference type="NCBI Taxonomy" id="431944"/>
    <lineage>
        <taxon>Bacteria</taxon>
        <taxon>Pseudomonadati</taxon>
        <taxon>Pseudomonadota</taxon>
        <taxon>Alphaproteobacteria</taxon>
        <taxon>Rhodospirillales</taxon>
        <taxon>Rhodospirillaceae</taxon>
        <taxon>Magnetospirillum</taxon>
    </lineage>
</organism>
<accession>V6F8T0</accession>
<evidence type="ECO:0000313" key="4">
    <source>
        <dbReference type="Proteomes" id="UP000018922"/>
    </source>
</evidence>
<dbReference type="eggNOG" id="COG1525">
    <property type="taxonomic scope" value="Bacteria"/>
</dbReference>
<dbReference type="Proteomes" id="UP000018922">
    <property type="component" value="Chromosome I"/>
</dbReference>
<dbReference type="KEGG" id="mgy:MGMSRv2__3866"/>
<evidence type="ECO:0000313" key="3">
    <source>
        <dbReference type="EMBL" id="CDL01081.1"/>
    </source>
</evidence>
<proteinExistence type="predicted"/>
<gene>
    <name evidence="3" type="ordered locus">MGMSRv2__3866</name>
</gene>
<keyword evidence="4" id="KW-1185">Reference proteome</keyword>
<keyword evidence="2" id="KW-0732">Signal</keyword>
<feature type="region of interest" description="Disordered" evidence="1">
    <location>
        <begin position="110"/>
        <end position="136"/>
    </location>
</feature>
<feature type="compositionally biased region" description="Gly residues" evidence="1">
    <location>
        <begin position="121"/>
        <end position="130"/>
    </location>
</feature>
<feature type="chain" id="PRO_5004745555" evidence="2">
    <location>
        <begin position="21"/>
        <end position="136"/>
    </location>
</feature>
<dbReference type="HOGENOM" id="CLU_1872921_0_0_5"/>
<protein>
    <submittedName>
        <fullName evidence="3">Uncharacterized protein</fullName>
    </submittedName>
</protein>
<evidence type="ECO:0000256" key="1">
    <source>
        <dbReference type="SAM" id="MobiDB-lite"/>
    </source>
</evidence>
<feature type="signal peptide" evidence="2">
    <location>
        <begin position="1"/>
        <end position="20"/>
    </location>
</feature>
<dbReference type="AlphaFoldDB" id="V6F8T0"/>
<dbReference type="EMBL" id="HG794546">
    <property type="protein sequence ID" value="CDL01081.1"/>
    <property type="molecule type" value="Genomic_DNA"/>
</dbReference>